<gene>
    <name evidence="2" type="ORF">RDI58_020382</name>
</gene>
<accession>A0AAN8TF36</accession>
<feature type="region of interest" description="Disordered" evidence="1">
    <location>
        <begin position="178"/>
        <end position="246"/>
    </location>
</feature>
<name>A0AAN8TF36_SOLBU</name>
<evidence type="ECO:0000256" key="1">
    <source>
        <dbReference type="SAM" id="MobiDB-lite"/>
    </source>
</evidence>
<dbReference type="PANTHER" id="PTHR46524">
    <property type="entry name" value="CW-TYPE ZINC FINGER"/>
    <property type="match status" value="1"/>
</dbReference>
<dbReference type="EMBL" id="JBANQN010000008">
    <property type="protein sequence ID" value="KAK6782586.1"/>
    <property type="molecule type" value="Genomic_DNA"/>
</dbReference>
<dbReference type="Proteomes" id="UP001371456">
    <property type="component" value="Unassembled WGS sequence"/>
</dbReference>
<dbReference type="PANTHER" id="PTHR46524:SF7">
    <property type="entry name" value="CW-TYPE ZINC FINGER"/>
    <property type="match status" value="1"/>
</dbReference>
<dbReference type="AlphaFoldDB" id="A0AAN8TF36"/>
<dbReference type="InterPro" id="IPR055300">
    <property type="entry name" value="CWZF3/5/7"/>
</dbReference>
<organism evidence="2 3">
    <name type="scientific">Solanum bulbocastanum</name>
    <name type="common">Wild potato</name>
    <dbReference type="NCBI Taxonomy" id="147425"/>
    <lineage>
        <taxon>Eukaryota</taxon>
        <taxon>Viridiplantae</taxon>
        <taxon>Streptophyta</taxon>
        <taxon>Embryophyta</taxon>
        <taxon>Tracheophyta</taxon>
        <taxon>Spermatophyta</taxon>
        <taxon>Magnoliopsida</taxon>
        <taxon>eudicotyledons</taxon>
        <taxon>Gunneridae</taxon>
        <taxon>Pentapetalae</taxon>
        <taxon>asterids</taxon>
        <taxon>lamiids</taxon>
        <taxon>Solanales</taxon>
        <taxon>Solanaceae</taxon>
        <taxon>Solanoideae</taxon>
        <taxon>Solaneae</taxon>
        <taxon>Solanum</taxon>
    </lineage>
</organism>
<evidence type="ECO:0000313" key="3">
    <source>
        <dbReference type="Proteomes" id="UP001371456"/>
    </source>
</evidence>
<comment type="caution">
    <text evidence="2">The sequence shown here is derived from an EMBL/GenBank/DDBJ whole genome shotgun (WGS) entry which is preliminary data.</text>
</comment>
<evidence type="ECO:0000313" key="2">
    <source>
        <dbReference type="EMBL" id="KAK6782586.1"/>
    </source>
</evidence>
<feature type="compositionally biased region" description="Basic residues" evidence="1">
    <location>
        <begin position="195"/>
        <end position="210"/>
    </location>
</feature>
<keyword evidence="3" id="KW-1185">Reference proteome</keyword>
<reference evidence="2 3" key="1">
    <citation type="submission" date="2024-02" db="EMBL/GenBank/DDBJ databases">
        <title>de novo genome assembly of Solanum bulbocastanum strain 11H21.</title>
        <authorList>
            <person name="Hosaka A.J."/>
        </authorList>
    </citation>
    <scope>NUCLEOTIDE SEQUENCE [LARGE SCALE GENOMIC DNA]</scope>
    <source>
        <tissue evidence="2">Young leaves</tissue>
    </source>
</reference>
<sequence length="323" mass="36606">MAEEHEIEGEIYDDSHIDIDAKIQTVLADHMKDFEGAVSAENLGPKFGVYGSFFPIDQLVFQPQISQKLPTATLISSHKHIRIRIKFRSSDNAAAALKSSDLHTASDKTHCPELTTSGNESPSHQLLLSLYKEIRFDVLHVGSRGFYRMGTSIDVKSHNGREVSVKKRKLREQDYLGNDLGESDANALDRELGKQKKSKVIHTEKKKSSRSKGEGKSRRRDRGIKDSAPIERTAGEQVRSKATVSSRMWHDAHTSLQEGHWIWEEHCLRIPNQIQCRKKSSFNYQNTNGFLPNAKNFSILFPPMHSDHFTTSRSCNLMQHSVL</sequence>
<proteinExistence type="predicted"/>
<protein>
    <submittedName>
        <fullName evidence="2">Uncharacterized protein</fullName>
    </submittedName>
</protein>